<comment type="caution">
    <text evidence="1">The sequence shown here is derived from an EMBL/GenBank/DDBJ whole genome shotgun (WGS) entry which is preliminary data.</text>
</comment>
<dbReference type="EMBL" id="QGKX02001347">
    <property type="protein sequence ID" value="KAF3522598.1"/>
    <property type="molecule type" value="Genomic_DNA"/>
</dbReference>
<sequence>MGMKWTCLLGLEPLLMDDRKRPDQWGRHPWIGIVQDAIPSTSFLGSSDQSEKIMRIHFHTNVIDLTPTFISQYAMDSLAVDVLHLVQKKRKEGQEVRRV</sequence>
<name>A0A8S9PMS2_BRACR</name>
<evidence type="ECO:0000313" key="1">
    <source>
        <dbReference type="EMBL" id="KAF3522598.1"/>
    </source>
</evidence>
<reference evidence="1" key="1">
    <citation type="submission" date="2019-12" db="EMBL/GenBank/DDBJ databases">
        <title>Genome sequencing and annotation of Brassica cretica.</title>
        <authorList>
            <person name="Studholme D.J."/>
            <person name="Sarris P."/>
        </authorList>
    </citation>
    <scope>NUCLEOTIDE SEQUENCE</scope>
    <source>
        <strain evidence="1">PFS-109/04</strain>
        <tissue evidence="1">Leaf</tissue>
    </source>
</reference>
<proteinExistence type="predicted"/>
<accession>A0A8S9PMS2</accession>
<protein>
    <submittedName>
        <fullName evidence="1">Uncharacterized protein</fullName>
    </submittedName>
</protein>
<dbReference type="Proteomes" id="UP000712600">
    <property type="component" value="Unassembled WGS sequence"/>
</dbReference>
<gene>
    <name evidence="1" type="ORF">F2Q69_00048858</name>
</gene>
<dbReference type="AlphaFoldDB" id="A0A8S9PMS2"/>
<organism evidence="1 2">
    <name type="scientific">Brassica cretica</name>
    <name type="common">Mustard</name>
    <dbReference type="NCBI Taxonomy" id="69181"/>
    <lineage>
        <taxon>Eukaryota</taxon>
        <taxon>Viridiplantae</taxon>
        <taxon>Streptophyta</taxon>
        <taxon>Embryophyta</taxon>
        <taxon>Tracheophyta</taxon>
        <taxon>Spermatophyta</taxon>
        <taxon>Magnoliopsida</taxon>
        <taxon>eudicotyledons</taxon>
        <taxon>Gunneridae</taxon>
        <taxon>Pentapetalae</taxon>
        <taxon>rosids</taxon>
        <taxon>malvids</taxon>
        <taxon>Brassicales</taxon>
        <taxon>Brassicaceae</taxon>
        <taxon>Brassiceae</taxon>
        <taxon>Brassica</taxon>
    </lineage>
</organism>
<evidence type="ECO:0000313" key="2">
    <source>
        <dbReference type="Proteomes" id="UP000712600"/>
    </source>
</evidence>